<gene>
    <name evidence="5" type="ORF">TH53_08295</name>
</gene>
<protein>
    <submittedName>
        <fullName evidence="5">Contig31, whole genome shotgun sequence</fullName>
    </submittedName>
</protein>
<evidence type="ECO:0000313" key="6">
    <source>
        <dbReference type="Proteomes" id="UP000032049"/>
    </source>
</evidence>
<comment type="subcellular location">
    <subcellularLocation>
        <location evidence="1">Membrane</location>
    </subcellularLocation>
</comment>
<dbReference type="STRING" id="1503925.TH53_08295"/>
<dbReference type="GO" id="GO:0019867">
    <property type="term" value="C:outer membrane"/>
    <property type="evidence" value="ECO:0007669"/>
    <property type="project" value="InterPro"/>
</dbReference>
<sequence length="405" mass="45923">MQKTIYLFFFLFITYHASAQNASDAISANNQVRDTSNKRDLIDIAKVLFKIKPGTKTRENPKKIFFSLLPIGANVPGGGRALITSTSAGFYLGDRKTTNISNATFTPYWNFKGRFGLPLRSNIWLKNNTWNIQGDTRFLVYPQYTWGLGSGHEDQKMLIDYKYVRFYQSALKQIRPYFYAGFGYNLDYFVNIKTPEPGLQKFSGYNVGTEQGSNSFSSGISFSLLYDTRNNSINPLPGSYLNMTLRTNPEFMGSQTSWKSLYIDARKYISLNTRPHQQNTLAFWSYFWTGLNSGIPYLNLPSIGWDPYNRSGRGMDQNRYRGKGLFYIESEYRRDITDNGLFGFVVFANATSVTEPENNMFKKIHPAIGAGMRIKFNKGSNTNIAVDYGVSKGYSGLSIGLGEAF</sequence>
<evidence type="ECO:0000313" key="5">
    <source>
        <dbReference type="EMBL" id="KIO77634.1"/>
    </source>
</evidence>
<dbReference type="Pfam" id="PF01103">
    <property type="entry name" value="Omp85"/>
    <property type="match status" value="1"/>
</dbReference>
<feature type="signal peptide" evidence="3">
    <location>
        <begin position="1"/>
        <end position="19"/>
    </location>
</feature>
<reference evidence="5 6" key="1">
    <citation type="submission" date="2015-01" db="EMBL/GenBank/DDBJ databases">
        <title>Draft genome sequence of Pedobacter sp. NL19 isolated from sludge of an effluent treatment pond in an abandoned uranium mine.</title>
        <authorList>
            <person name="Santos T."/>
            <person name="Caetano T."/>
            <person name="Covas C."/>
            <person name="Cruz A."/>
            <person name="Mendo S."/>
        </authorList>
    </citation>
    <scope>NUCLEOTIDE SEQUENCE [LARGE SCALE GENOMIC DNA]</scope>
    <source>
        <strain evidence="5 6">NL19</strain>
    </source>
</reference>
<feature type="domain" description="Bacterial surface antigen (D15)" evidence="4">
    <location>
        <begin position="159"/>
        <end position="405"/>
    </location>
</feature>
<dbReference type="Gene3D" id="2.40.160.50">
    <property type="entry name" value="membrane protein fhac: a member of the omp85/tpsb transporter family"/>
    <property type="match status" value="1"/>
</dbReference>
<comment type="caution">
    <text evidence="5">The sequence shown here is derived from an EMBL/GenBank/DDBJ whole genome shotgun (WGS) entry which is preliminary data.</text>
</comment>
<evidence type="ECO:0000256" key="1">
    <source>
        <dbReference type="ARBA" id="ARBA00004370"/>
    </source>
</evidence>
<accession>A0A0D0FYK9</accession>
<name>A0A0D0FYK9_9SPHI</name>
<evidence type="ECO:0000256" key="3">
    <source>
        <dbReference type="SAM" id="SignalP"/>
    </source>
</evidence>
<dbReference type="AlphaFoldDB" id="A0A0D0FYK9"/>
<evidence type="ECO:0000259" key="4">
    <source>
        <dbReference type="Pfam" id="PF01103"/>
    </source>
</evidence>
<keyword evidence="2" id="KW-0472">Membrane</keyword>
<proteinExistence type="predicted"/>
<dbReference type="EMBL" id="JXRA01000031">
    <property type="protein sequence ID" value="KIO77634.1"/>
    <property type="molecule type" value="Genomic_DNA"/>
</dbReference>
<dbReference type="Proteomes" id="UP000032049">
    <property type="component" value="Unassembled WGS sequence"/>
</dbReference>
<dbReference type="RefSeq" id="WP_041880586.1">
    <property type="nucleotide sequence ID" value="NZ_CP157278.1"/>
</dbReference>
<keyword evidence="6" id="KW-1185">Reference proteome</keyword>
<dbReference type="InterPro" id="IPR000184">
    <property type="entry name" value="Bac_surfAg_D15"/>
</dbReference>
<organism evidence="5 6">
    <name type="scientific">Pedobacter lusitanus</name>
    <dbReference type="NCBI Taxonomy" id="1503925"/>
    <lineage>
        <taxon>Bacteria</taxon>
        <taxon>Pseudomonadati</taxon>
        <taxon>Bacteroidota</taxon>
        <taxon>Sphingobacteriia</taxon>
        <taxon>Sphingobacteriales</taxon>
        <taxon>Sphingobacteriaceae</taxon>
        <taxon>Pedobacter</taxon>
    </lineage>
</organism>
<keyword evidence="3" id="KW-0732">Signal</keyword>
<dbReference type="OrthoDB" id="621220at2"/>
<feature type="chain" id="PRO_5002227143" evidence="3">
    <location>
        <begin position="20"/>
        <end position="405"/>
    </location>
</feature>
<evidence type="ECO:0000256" key="2">
    <source>
        <dbReference type="ARBA" id="ARBA00023136"/>
    </source>
</evidence>